<dbReference type="InterPro" id="IPR003594">
    <property type="entry name" value="HATPase_dom"/>
</dbReference>
<dbReference type="FunFam" id="3.60.40.10:FF:000005">
    <property type="entry name" value="Serine/threonine protein phosphatase"/>
    <property type="match status" value="1"/>
</dbReference>
<evidence type="ECO:0000256" key="9">
    <source>
        <dbReference type="ARBA" id="ARBA00022842"/>
    </source>
</evidence>
<sequence length="734" mass="78527">MRLRRGAGDTIDVELHVVPIGATGTHLVLIAPADSAEEQAQGVSLMRALFAQRHLALAIFDTDLRLLRINITEETFGLRPPPVGSRISDVMYARDAEAIEGVLRRVLDTGVSITESLHPVRSPRFPGRTWVFSLSAFPLQDGRGRPSGVAVVFDDVTEREKVRRHRDILQHAAARIGFSLDITETAQALADVVAPDLADLASVDLAEPVLEGDEPLPPHGRGVRDLARVATASASGEWPAGMLQAGETYPQPLPEEHVVQNMESGRAVITDRAAAVRELGGAESLVDLFLPDGAHSFLAAPLYARGLLLGTVTAYRTEQSDVFEQDDADLLSEIASRAALGIDSARRFVSAQRAAVALQERLLPSAVTSTSGAETAAVYRPAAGPAGIGGDWYDVIPLPSMRLAFVIGDVIGRGLPATAAMGRLRTAIQAYVDLELPPEEVLTHVEDLVQRLAAEAPEEHRDTMGATCLCAVYDPTTGRCTFASAGQPPPVLVGPDGTTCLVDVSPGPPLGVGGVPFEPVTVDLEPGSVLALYTDGVSRAVDGDIDHGIRHLQEGLAEAVRSGAPLQEVPHRVLVTPRPSLPQDDMALLLVRTKVVSAQDVACWQFAAEPDSVAGARAMVAEQLGAWDLEQLTYTTELVVSELMTNAIRYAGGPVTLRLLRERVLICEVSDPSNTQPRLLRARETDEGGRGLFIVAQCTTRWGSRYGHKGKTIWTEQPLNGMAEQFATALPGTW</sequence>
<dbReference type="InterPro" id="IPR036890">
    <property type="entry name" value="HATPase_C_sf"/>
</dbReference>
<evidence type="ECO:0000256" key="15">
    <source>
        <dbReference type="ARBA" id="ARBA00081350"/>
    </source>
</evidence>
<evidence type="ECO:0000313" key="19">
    <source>
        <dbReference type="Proteomes" id="UP000050867"/>
    </source>
</evidence>
<proteinExistence type="predicted"/>
<dbReference type="InterPro" id="IPR013656">
    <property type="entry name" value="PAS_4"/>
</dbReference>
<dbReference type="SUPFAM" id="SSF55785">
    <property type="entry name" value="PYP-like sensor domain (PAS domain)"/>
    <property type="match status" value="1"/>
</dbReference>
<dbReference type="InterPro" id="IPR001932">
    <property type="entry name" value="PPM-type_phosphatase-like_dom"/>
</dbReference>
<keyword evidence="8" id="KW-0067">ATP-binding</keyword>
<keyword evidence="9" id="KW-0460">Magnesium</keyword>
<dbReference type="SMART" id="SM00331">
    <property type="entry name" value="PP2C_SIG"/>
    <property type="match status" value="1"/>
</dbReference>
<dbReference type="AlphaFoldDB" id="A0A0T6LTM9"/>
<feature type="domain" description="PPM-type phosphatase" evidence="17">
    <location>
        <begin position="373"/>
        <end position="593"/>
    </location>
</feature>
<reference evidence="18 19" key="1">
    <citation type="submission" date="2015-10" db="EMBL/GenBank/DDBJ databases">
        <title>Draft genome sequence of pyrrolomycin-producing Streptomyces vitaminophilus.</title>
        <authorList>
            <person name="Graham D.E."/>
            <person name="Mahan K.M."/>
            <person name="Klingeman D.M."/>
            <person name="Hettich R.L."/>
            <person name="Parry R.J."/>
        </authorList>
    </citation>
    <scope>NUCLEOTIDE SEQUENCE [LARGE SCALE GENOMIC DNA]</scope>
    <source>
        <strain evidence="18 19">ATCC 31673</strain>
    </source>
</reference>
<keyword evidence="7" id="KW-0378">Hydrolase</keyword>
<dbReference type="STRING" id="76728.AQ490_21445"/>
<dbReference type="GO" id="GO:0046872">
    <property type="term" value="F:metal ion binding"/>
    <property type="evidence" value="ECO:0007669"/>
    <property type="project" value="UniProtKB-KW"/>
</dbReference>
<evidence type="ECO:0000259" key="16">
    <source>
        <dbReference type="SMART" id="SM00065"/>
    </source>
</evidence>
<evidence type="ECO:0000256" key="5">
    <source>
        <dbReference type="ARBA" id="ARBA00022741"/>
    </source>
</evidence>
<dbReference type="PANTHER" id="PTHR43156:SF2">
    <property type="entry name" value="STAGE II SPORULATION PROTEIN E"/>
    <property type="match status" value="1"/>
</dbReference>
<dbReference type="Gene3D" id="3.30.450.20">
    <property type="entry name" value="PAS domain"/>
    <property type="match status" value="1"/>
</dbReference>
<dbReference type="EC" id="3.1.3.16" evidence="1"/>
<dbReference type="GO" id="GO:0016301">
    <property type="term" value="F:kinase activity"/>
    <property type="evidence" value="ECO:0007669"/>
    <property type="project" value="UniProtKB-KW"/>
</dbReference>
<dbReference type="PANTHER" id="PTHR43156">
    <property type="entry name" value="STAGE II SPORULATION PROTEIN E-RELATED"/>
    <property type="match status" value="1"/>
</dbReference>
<evidence type="ECO:0000256" key="6">
    <source>
        <dbReference type="ARBA" id="ARBA00022777"/>
    </source>
</evidence>
<evidence type="ECO:0000256" key="10">
    <source>
        <dbReference type="ARBA" id="ARBA00022912"/>
    </source>
</evidence>
<dbReference type="GO" id="GO:0004722">
    <property type="term" value="F:protein serine/threonine phosphatase activity"/>
    <property type="evidence" value="ECO:0007669"/>
    <property type="project" value="UniProtKB-EC"/>
</dbReference>
<organism evidence="18 19">
    <name type="scientific">Wenjunlia vitaminophila</name>
    <name type="common">Streptomyces vitaminophilus</name>
    <dbReference type="NCBI Taxonomy" id="76728"/>
    <lineage>
        <taxon>Bacteria</taxon>
        <taxon>Bacillati</taxon>
        <taxon>Actinomycetota</taxon>
        <taxon>Actinomycetes</taxon>
        <taxon>Kitasatosporales</taxon>
        <taxon>Streptomycetaceae</taxon>
        <taxon>Wenjunlia</taxon>
    </lineage>
</organism>
<keyword evidence="5" id="KW-0547">Nucleotide-binding</keyword>
<evidence type="ECO:0000256" key="3">
    <source>
        <dbReference type="ARBA" id="ARBA00022679"/>
    </source>
</evidence>
<evidence type="ECO:0000256" key="11">
    <source>
        <dbReference type="ARBA" id="ARBA00023211"/>
    </source>
</evidence>
<name>A0A0T6LTM9_WENVI</name>
<dbReference type="InterPro" id="IPR029016">
    <property type="entry name" value="GAF-like_dom_sf"/>
</dbReference>
<keyword evidence="10" id="KW-0904">Protein phosphatase</keyword>
<evidence type="ECO:0000256" key="13">
    <source>
        <dbReference type="ARBA" id="ARBA00056274"/>
    </source>
</evidence>
<keyword evidence="4" id="KW-0479">Metal-binding</keyword>
<keyword evidence="6" id="KW-0418">Kinase</keyword>
<evidence type="ECO:0000256" key="14">
    <source>
        <dbReference type="ARBA" id="ARBA00075117"/>
    </source>
</evidence>
<dbReference type="Gene3D" id="3.30.565.10">
    <property type="entry name" value="Histidine kinase-like ATPase, C-terminal domain"/>
    <property type="match status" value="1"/>
</dbReference>
<evidence type="ECO:0000313" key="18">
    <source>
        <dbReference type="EMBL" id="KRV49199.1"/>
    </source>
</evidence>
<comment type="function">
    <text evidence="13">Primarily acts as an independent SigF regulator that is sensitive to the osmosensory signal, mediating the cross talk of PknD with the SigF regulon. Possesses both phosphatase and kinase activities. The kinase domain functions as a classic anti-sigma factor-like kinase to phosphorylate the anti-anti-sigma factor domain at the canonical regulatory site, and the phosphatase domain antagonizes this activity.</text>
</comment>
<dbReference type="InterPro" id="IPR003018">
    <property type="entry name" value="GAF"/>
</dbReference>
<dbReference type="Proteomes" id="UP000050867">
    <property type="component" value="Unassembled WGS sequence"/>
</dbReference>
<dbReference type="Pfam" id="PF13581">
    <property type="entry name" value="HATPase_c_2"/>
    <property type="match status" value="1"/>
</dbReference>
<dbReference type="EMBL" id="LLZU01000014">
    <property type="protein sequence ID" value="KRV49199.1"/>
    <property type="molecule type" value="Genomic_DNA"/>
</dbReference>
<dbReference type="GO" id="GO:0005524">
    <property type="term" value="F:ATP binding"/>
    <property type="evidence" value="ECO:0007669"/>
    <property type="project" value="UniProtKB-KW"/>
</dbReference>
<evidence type="ECO:0000259" key="17">
    <source>
        <dbReference type="SMART" id="SM00331"/>
    </source>
</evidence>
<evidence type="ECO:0000256" key="1">
    <source>
        <dbReference type="ARBA" id="ARBA00013081"/>
    </source>
</evidence>
<dbReference type="Pfam" id="PF01590">
    <property type="entry name" value="GAF"/>
    <property type="match status" value="1"/>
</dbReference>
<evidence type="ECO:0000256" key="4">
    <source>
        <dbReference type="ARBA" id="ARBA00022723"/>
    </source>
</evidence>
<keyword evidence="19" id="KW-1185">Reference proteome</keyword>
<dbReference type="Gene3D" id="3.30.450.40">
    <property type="match status" value="1"/>
</dbReference>
<dbReference type="InterPro" id="IPR035965">
    <property type="entry name" value="PAS-like_dom_sf"/>
</dbReference>
<protein>
    <recommendedName>
        <fullName evidence="1">protein-serine/threonine phosphatase</fullName>
        <ecNumber evidence="1">3.1.3.16</ecNumber>
    </recommendedName>
    <alternativeName>
        <fullName evidence="15">Protein-serine/threonine phosphatase</fullName>
    </alternativeName>
    <alternativeName>
        <fullName evidence="14">Serine/threonine-protein kinase</fullName>
    </alternativeName>
</protein>
<dbReference type="FunFam" id="3.30.565.10:FF:000028">
    <property type="entry name" value="PAS sensor protein"/>
    <property type="match status" value="1"/>
</dbReference>
<comment type="caution">
    <text evidence="18">The sequence shown here is derived from an EMBL/GenBank/DDBJ whole genome shotgun (WGS) entry which is preliminary data.</text>
</comment>
<accession>A0A0T6LTM9</accession>
<evidence type="ECO:0000256" key="7">
    <source>
        <dbReference type="ARBA" id="ARBA00022801"/>
    </source>
</evidence>
<dbReference type="Pfam" id="PF07228">
    <property type="entry name" value="SpoIIE"/>
    <property type="match status" value="1"/>
</dbReference>
<dbReference type="CDD" id="cd16936">
    <property type="entry name" value="HATPase_RsbW-like"/>
    <property type="match status" value="1"/>
</dbReference>
<evidence type="ECO:0000256" key="8">
    <source>
        <dbReference type="ARBA" id="ARBA00022840"/>
    </source>
</evidence>
<dbReference type="InterPro" id="IPR052016">
    <property type="entry name" value="Bact_Sigma-Reg"/>
</dbReference>
<dbReference type="SMART" id="SM00065">
    <property type="entry name" value="GAF"/>
    <property type="match status" value="1"/>
</dbReference>
<gene>
    <name evidence="18" type="ORF">AQ490_21445</name>
</gene>
<dbReference type="eggNOG" id="COG2208">
    <property type="taxonomic scope" value="Bacteria"/>
</dbReference>
<evidence type="ECO:0000256" key="12">
    <source>
        <dbReference type="ARBA" id="ARBA00047761"/>
    </source>
</evidence>
<dbReference type="SUPFAM" id="SSF55874">
    <property type="entry name" value="ATPase domain of HSP90 chaperone/DNA topoisomerase II/histidine kinase"/>
    <property type="match status" value="1"/>
</dbReference>
<dbReference type="SUPFAM" id="SSF55781">
    <property type="entry name" value="GAF domain-like"/>
    <property type="match status" value="1"/>
</dbReference>
<dbReference type="InterPro" id="IPR036457">
    <property type="entry name" value="PPM-type-like_dom_sf"/>
</dbReference>
<feature type="domain" description="GAF" evidence="16">
    <location>
        <begin position="164"/>
        <end position="352"/>
    </location>
</feature>
<dbReference type="eggNOG" id="COG2203">
    <property type="taxonomic scope" value="Bacteria"/>
</dbReference>
<dbReference type="SUPFAM" id="SSF81606">
    <property type="entry name" value="PP2C-like"/>
    <property type="match status" value="1"/>
</dbReference>
<keyword evidence="3" id="KW-0808">Transferase</keyword>
<comment type="catalytic activity">
    <reaction evidence="12">
        <text>O-phospho-L-seryl-[protein] + H2O = L-seryl-[protein] + phosphate</text>
        <dbReference type="Rhea" id="RHEA:20629"/>
        <dbReference type="Rhea" id="RHEA-COMP:9863"/>
        <dbReference type="Rhea" id="RHEA-COMP:11604"/>
        <dbReference type="ChEBI" id="CHEBI:15377"/>
        <dbReference type="ChEBI" id="CHEBI:29999"/>
        <dbReference type="ChEBI" id="CHEBI:43474"/>
        <dbReference type="ChEBI" id="CHEBI:83421"/>
        <dbReference type="EC" id="3.1.3.16"/>
    </reaction>
</comment>
<dbReference type="Gene3D" id="3.60.40.10">
    <property type="entry name" value="PPM-type phosphatase domain"/>
    <property type="match status" value="1"/>
</dbReference>
<dbReference type="Pfam" id="PF08448">
    <property type="entry name" value="PAS_4"/>
    <property type="match status" value="1"/>
</dbReference>
<evidence type="ECO:0000256" key="2">
    <source>
        <dbReference type="ARBA" id="ARBA00022553"/>
    </source>
</evidence>
<keyword evidence="2" id="KW-0597">Phosphoprotein</keyword>
<keyword evidence="11" id="KW-0464">Manganese</keyword>